<evidence type="ECO:0000256" key="9">
    <source>
        <dbReference type="ARBA" id="ARBA00029962"/>
    </source>
</evidence>
<evidence type="ECO:0000256" key="10">
    <source>
        <dbReference type="ARBA" id="ARBA00048743"/>
    </source>
</evidence>
<dbReference type="InterPro" id="IPR039430">
    <property type="entry name" value="Thymidylate_kin-like_dom"/>
</dbReference>
<sequence>MYIVLEGIDGAGKSTQITVLKQWLEDSGIEVETILEPTDSDVGVLIRKMLQDPNATKENFQKALGLLFAADRLMLMDKIDNEEYCNKVIISDRSFYSSLVYQKPKDWITEINKFAKQPDLVLLLDLDVDLAIERCSGEDEFEKKSFLTEVKNNYLELAKEFNGNKNKFKNNNENINDNKNKFTIINANNGPKKVQSDIRKVVAPLLGFCVSELD</sequence>
<evidence type="ECO:0000313" key="13">
    <source>
        <dbReference type="EMBL" id="RBQ23084.1"/>
    </source>
</evidence>
<dbReference type="PANTHER" id="PTHR10344:SF4">
    <property type="entry name" value="UMP-CMP KINASE 2, MITOCHONDRIAL"/>
    <property type="match status" value="1"/>
</dbReference>
<feature type="domain" description="Thymidylate kinase-like" evidence="12">
    <location>
        <begin position="5"/>
        <end position="173"/>
    </location>
</feature>
<protein>
    <recommendedName>
        <fullName evidence="3 11">Probable thymidylate kinase</fullName>
        <ecNumber evidence="2 11">2.7.4.9</ecNumber>
    </recommendedName>
    <alternativeName>
        <fullName evidence="9 11">dTMP kinase</fullName>
    </alternativeName>
</protein>
<dbReference type="GO" id="GO:0005737">
    <property type="term" value="C:cytoplasm"/>
    <property type="evidence" value="ECO:0007669"/>
    <property type="project" value="TreeGrafter"/>
</dbReference>
<dbReference type="NCBIfam" id="TIGR00041">
    <property type="entry name" value="DTMP_kinase"/>
    <property type="match status" value="1"/>
</dbReference>
<dbReference type="HAMAP" id="MF_00165">
    <property type="entry name" value="Thymidylate_kinase"/>
    <property type="match status" value="1"/>
</dbReference>
<dbReference type="GO" id="GO:0005524">
    <property type="term" value="F:ATP binding"/>
    <property type="evidence" value="ECO:0007669"/>
    <property type="project" value="UniProtKB-UniRule"/>
</dbReference>
<comment type="catalytic activity">
    <reaction evidence="10 11">
        <text>dTMP + ATP = dTDP + ADP</text>
        <dbReference type="Rhea" id="RHEA:13517"/>
        <dbReference type="ChEBI" id="CHEBI:30616"/>
        <dbReference type="ChEBI" id="CHEBI:58369"/>
        <dbReference type="ChEBI" id="CHEBI:63528"/>
        <dbReference type="ChEBI" id="CHEBI:456216"/>
        <dbReference type="EC" id="2.7.4.9"/>
    </reaction>
</comment>
<dbReference type="SUPFAM" id="SSF52540">
    <property type="entry name" value="P-loop containing nucleoside triphosphate hydrolases"/>
    <property type="match status" value="1"/>
</dbReference>
<dbReference type="EC" id="2.7.4.9" evidence="2 11"/>
<dbReference type="InterPro" id="IPR027417">
    <property type="entry name" value="P-loop_NTPase"/>
</dbReference>
<evidence type="ECO:0000313" key="14">
    <source>
        <dbReference type="Proteomes" id="UP000253099"/>
    </source>
</evidence>
<evidence type="ECO:0000256" key="8">
    <source>
        <dbReference type="ARBA" id="ARBA00022840"/>
    </source>
</evidence>
<evidence type="ECO:0000259" key="12">
    <source>
        <dbReference type="Pfam" id="PF02223"/>
    </source>
</evidence>
<gene>
    <name evidence="11 13" type="primary">tmk</name>
    <name evidence="13" type="ORF">ALNOE001_12090</name>
</gene>
<dbReference type="GO" id="GO:0006233">
    <property type="term" value="P:dTDP biosynthetic process"/>
    <property type="evidence" value="ECO:0007669"/>
    <property type="project" value="InterPro"/>
</dbReference>
<feature type="binding site" evidence="11">
    <location>
        <begin position="7"/>
        <end position="14"/>
    </location>
    <ligand>
        <name>ATP</name>
        <dbReference type="ChEBI" id="CHEBI:30616"/>
    </ligand>
</feature>
<dbReference type="InterPro" id="IPR018094">
    <property type="entry name" value="Thymidylate_kinase"/>
</dbReference>
<accession>A0A366MBY0</accession>
<name>A0A366MBY0_9EURY</name>
<keyword evidence="8 11" id="KW-0067">ATP-binding</keyword>
<dbReference type="Gene3D" id="3.40.50.300">
    <property type="entry name" value="P-loop containing nucleotide triphosphate hydrolases"/>
    <property type="match status" value="1"/>
</dbReference>
<dbReference type="Pfam" id="PF02223">
    <property type="entry name" value="Thymidylate_kin"/>
    <property type="match status" value="1"/>
</dbReference>
<keyword evidence="6 11" id="KW-0547">Nucleotide-binding</keyword>
<dbReference type="GO" id="GO:0004798">
    <property type="term" value="F:dTMP kinase activity"/>
    <property type="evidence" value="ECO:0007669"/>
    <property type="project" value="UniProtKB-UniRule"/>
</dbReference>
<dbReference type="CDD" id="cd01672">
    <property type="entry name" value="TMPK"/>
    <property type="match status" value="1"/>
</dbReference>
<comment type="similarity">
    <text evidence="1 11">Belongs to the thymidylate kinase family.</text>
</comment>
<keyword evidence="14" id="KW-1185">Reference proteome</keyword>
<dbReference type="GO" id="GO:0006235">
    <property type="term" value="P:dTTP biosynthetic process"/>
    <property type="evidence" value="ECO:0007669"/>
    <property type="project" value="UniProtKB-UniRule"/>
</dbReference>
<evidence type="ECO:0000256" key="11">
    <source>
        <dbReference type="HAMAP-Rule" id="MF_00165"/>
    </source>
</evidence>
<keyword evidence="5 11" id="KW-0545">Nucleotide biosynthesis</keyword>
<evidence type="ECO:0000256" key="2">
    <source>
        <dbReference type="ARBA" id="ARBA00012980"/>
    </source>
</evidence>
<reference evidence="13 14" key="1">
    <citation type="submission" date="2018-06" db="EMBL/GenBank/DDBJ databases">
        <title>Genomic insight into two independent archaeal endosymbiosis events.</title>
        <authorList>
            <person name="Lind A.E."/>
            <person name="Lewis W.H."/>
            <person name="Spang A."/>
            <person name="Guy L."/>
            <person name="Embley M.T."/>
            <person name="Ettema T.J.G."/>
        </authorList>
    </citation>
    <scope>NUCLEOTIDE SEQUENCE [LARGE SCALE GENOMIC DNA]</scope>
    <source>
        <strain evidence="13">NOE</strain>
    </source>
</reference>
<dbReference type="Proteomes" id="UP000253099">
    <property type="component" value="Unassembled WGS sequence"/>
</dbReference>
<dbReference type="PROSITE" id="PS01331">
    <property type="entry name" value="THYMIDYLATE_KINASE"/>
    <property type="match status" value="1"/>
</dbReference>
<evidence type="ECO:0000256" key="4">
    <source>
        <dbReference type="ARBA" id="ARBA00022679"/>
    </source>
</evidence>
<dbReference type="GO" id="GO:0006227">
    <property type="term" value="P:dUDP biosynthetic process"/>
    <property type="evidence" value="ECO:0007669"/>
    <property type="project" value="TreeGrafter"/>
</dbReference>
<dbReference type="PANTHER" id="PTHR10344">
    <property type="entry name" value="THYMIDYLATE KINASE"/>
    <property type="match status" value="1"/>
</dbReference>
<evidence type="ECO:0000256" key="1">
    <source>
        <dbReference type="ARBA" id="ARBA00009776"/>
    </source>
</evidence>
<evidence type="ECO:0000256" key="6">
    <source>
        <dbReference type="ARBA" id="ARBA00022741"/>
    </source>
</evidence>
<evidence type="ECO:0000256" key="5">
    <source>
        <dbReference type="ARBA" id="ARBA00022727"/>
    </source>
</evidence>
<dbReference type="AlphaFoldDB" id="A0A366MBY0"/>
<comment type="caution">
    <text evidence="13">The sequence shown here is derived from an EMBL/GenBank/DDBJ whole genome shotgun (WGS) entry which is preliminary data.</text>
</comment>
<evidence type="ECO:0000256" key="3">
    <source>
        <dbReference type="ARBA" id="ARBA00013355"/>
    </source>
</evidence>
<dbReference type="InterPro" id="IPR018095">
    <property type="entry name" value="Thymidylate_kin_CS"/>
</dbReference>
<dbReference type="EMBL" id="NIZT01000029">
    <property type="protein sequence ID" value="RBQ23084.1"/>
    <property type="molecule type" value="Genomic_DNA"/>
</dbReference>
<proteinExistence type="inferred from homology"/>
<organism evidence="13 14">
    <name type="scientific">Candidatus Methanobinarius endosymbioticus</name>
    <dbReference type="NCBI Taxonomy" id="2006182"/>
    <lineage>
        <taxon>Archaea</taxon>
        <taxon>Methanobacteriati</taxon>
        <taxon>Methanobacteriota</taxon>
        <taxon>Methanomada group</taxon>
        <taxon>Methanobacteria</taxon>
        <taxon>Methanobacteriales</taxon>
        <taxon>Methanobacteriaceae</taxon>
        <taxon>Candidatus Methanobinarius</taxon>
    </lineage>
</organism>
<keyword evidence="7 11" id="KW-0418">Kinase</keyword>
<keyword evidence="4 11" id="KW-0808">Transferase</keyword>
<evidence type="ECO:0000256" key="7">
    <source>
        <dbReference type="ARBA" id="ARBA00022777"/>
    </source>
</evidence>